<keyword evidence="1" id="KW-0808">Transferase</keyword>
<dbReference type="CDD" id="cd24070">
    <property type="entry name" value="ASKHA_NBD_ROK_AlsK"/>
    <property type="match status" value="1"/>
</dbReference>
<dbReference type="OrthoDB" id="9795247at2"/>
<dbReference type="Proteomes" id="UP000266178">
    <property type="component" value="Unassembled WGS sequence"/>
</dbReference>
<dbReference type="RefSeq" id="WP_119357192.1">
    <property type="nucleotide sequence ID" value="NZ_BJXM01000011.1"/>
</dbReference>
<dbReference type="InterPro" id="IPR043129">
    <property type="entry name" value="ATPase_NBD"/>
</dbReference>
<sequence>MAHVLVGDVGGTKIGLGHLSKAPASKAWVPGGGKGAEPLPSSLNPLELIPTDRLRVPDPVEAMAQILGEYAEKHTLEPQAAVLGVPVSPDRDLDRVLSSPNIPQLEGLWLASALRQRLGYPVYLERDIALLLLGEYRAGSAKGANSVLGVFFGTGVGAAMLLDGKPYRGYSVGLELGHIPIRSEGRVCVCGNTDCLEAYASGHTLVELSSQSGIPLSRLFARRRESGFLSRALKRFGHDQAYAVATAINLFDPEVCVIGGGIPAMSEYPQRLFELTVLEHLRRPYPRETVRMAWAALGPRAALYGALEVLSQRQDG</sequence>
<protein>
    <submittedName>
        <fullName evidence="1">D-allose kinase</fullName>
        <ecNumber evidence="1">2.7.1.55</ecNumber>
    </submittedName>
</protein>
<dbReference type="EC" id="2.7.1.55" evidence="1"/>
<comment type="caution">
    <text evidence="1">The sequence shown here is derived from an EMBL/GenBank/DDBJ whole genome shotgun (WGS) entry which is preliminary data.</text>
</comment>
<dbReference type="Gene3D" id="3.30.420.40">
    <property type="match status" value="2"/>
</dbReference>
<keyword evidence="2" id="KW-1185">Reference proteome</keyword>
<evidence type="ECO:0000313" key="2">
    <source>
        <dbReference type="Proteomes" id="UP000266178"/>
    </source>
</evidence>
<dbReference type="PANTHER" id="PTHR18964:SF173">
    <property type="entry name" value="GLUCOKINASE"/>
    <property type="match status" value="1"/>
</dbReference>
<evidence type="ECO:0000313" key="1">
    <source>
        <dbReference type="EMBL" id="RIH92405.1"/>
    </source>
</evidence>
<dbReference type="GO" id="GO:0008787">
    <property type="term" value="F:D-allose kinase activity"/>
    <property type="evidence" value="ECO:0007669"/>
    <property type="project" value="UniProtKB-EC"/>
</dbReference>
<name>A0A399F9M7_9DEIN</name>
<dbReference type="SUPFAM" id="SSF53067">
    <property type="entry name" value="Actin-like ATPase domain"/>
    <property type="match status" value="1"/>
</dbReference>
<accession>A0A399F9M7</accession>
<proteinExistence type="predicted"/>
<dbReference type="PANTHER" id="PTHR18964">
    <property type="entry name" value="ROK (REPRESSOR, ORF, KINASE) FAMILY"/>
    <property type="match status" value="1"/>
</dbReference>
<organism evidence="1 2">
    <name type="scientific">Meiothermus granaticius NBRC 107808</name>
    <dbReference type="NCBI Taxonomy" id="1227551"/>
    <lineage>
        <taxon>Bacteria</taxon>
        <taxon>Thermotogati</taxon>
        <taxon>Deinococcota</taxon>
        <taxon>Deinococci</taxon>
        <taxon>Thermales</taxon>
        <taxon>Thermaceae</taxon>
        <taxon>Meiothermus</taxon>
    </lineage>
</organism>
<dbReference type="AlphaFoldDB" id="A0A399F9M7"/>
<reference evidence="1 2" key="1">
    <citation type="submission" date="2018-08" db="EMBL/GenBank/DDBJ databases">
        <title>Meiothermus granaticius genome AF-68 sequencing project.</title>
        <authorList>
            <person name="Da Costa M.S."/>
            <person name="Albuquerque L."/>
            <person name="Raposo P."/>
            <person name="Froufe H.J.C."/>
            <person name="Barroso C.S."/>
            <person name="Egas C."/>
        </authorList>
    </citation>
    <scope>NUCLEOTIDE SEQUENCE [LARGE SCALE GENOMIC DNA]</scope>
    <source>
        <strain evidence="1 2">AF-68</strain>
    </source>
</reference>
<keyword evidence="1" id="KW-0418">Kinase</keyword>
<dbReference type="InterPro" id="IPR000600">
    <property type="entry name" value="ROK"/>
</dbReference>
<dbReference type="Pfam" id="PF00480">
    <property type="entry name" value="ROK"/>
    <property type="match status" value="1"/>
</dbReference>
<gene>
    <name evidence="1" type="primary">alsK</name>
    <name evidence="1" type="ORF">Mgrana_01701</name>
</gene>
<dbReference type="EMBL" id="QWLB01000020">
    <property type="protein sequence ID" value="RIH92405.1"/>
    <property type="molecule type" value="Genomic_DNA"/>
</dbReference>